<name>A0A7H1NNZ1_9PROT</name>
<keyword evidence="8" id="KW-0997">Cell inner membrane</keyword>
<evidence type="ECO:0000256" key="1">
    <source>
        <dbReference type="ARBA" id="ARBA00004651"/>
    </source>
</evidence>
<evidence type="ECO:0000259" key="9">
    <source>
        <dbReference type="PROSITE" id="PS50850"/>
    </source>
</evidence>
<organism evidence="10 11">
    <name type="scientific">Entomobacter blattae</name>
    <dbReference type="NCBI Taxonomy" id="2762277"/>
    <lineage>
        <taxon>Bacteria</taxon>
        <taxon>Pseudomonadati</taxon>
        <taxon>Pseudomonadota</taxon>
        <taxon>Alphaproteobacteria</taxon>
        <taxon>Acetobacterales</taxon>
        <taxon>Acetobacteraceae</taxon>
        <taxon>Entomobacter</taxon>
    </lineage>
</organism>
<comment type="caution">
    <text evidence="8">Lacks conserved residue(s) required for the propagation of feature annotation.</text>
</comment>
<keyword evidence="3 8" id="KW-0813">Transport</keyword>
<feature type="transmembrane region" description="Helical" evidence="8">
    <location>
        <begin position="168"/>
        <end position="187"/>
    </location>
</feature>
<dbReference type="AlphaFoldDB" id="A0A7H1NNZ1"/>
<feature type="transmembrane region" description="Helical" evidence="8">
    <location>
        <begin position="12"/>
        <end position="29"/>
    </location>
</feature>
<evidence type="ECO:0000313" key="11">
    <source>
        <dbReference type="Proteomes" id="UP000516349"/>
    </source>
</evidence>
<evidence type="ECO:0000256" key="4">
    <source>
        <dbReference type="ARBA" id="ARBA00022475"/>
    </source>
</evidence>
<evidence type="ECO:0000256" key="2">
    <source>
        <dbReference type="ARBA" id="ARBA00006236"/>
    </source>
</evidence>
<dbReference type="Proteomes" id="UP000516349">
    <property type="component" value="Chromosome"/>
</dbReference>
<feature type="transmembrane region" description="Helical" evidence="8">
    <location>
        <begin position="247"/>
        <end position="266"/>
    </location>
</feature>
<feature type="transmembrane region" description="Helical" evidence="8">
    <location>
        <begin position="216"/>
        <end position="235"/>
    </location>
</feature>
<dbReference type="SUPFAM" id="SSF103473">
    <property type="entry name" value="MFS general substrate transporter"/>
    <property type="match status" value="1"/>
</dbReference>
<evidence type="ECO:0000313" key="10">
    <source>
        <dbReference type="EMBL" id="QNT77501.1"/>
    </source>
</evidence>
<keyword evidence="7 8" id="KW-0472">Membrane</keyword>
<protein>
    <recommendedName>
        <fullName evidence="8">Bcr/CflA family efflux transporter</fullName>
    </recommendedName>
</protein>
<dbReference type="PANTHER" id="PTHR23502:SF132">
    <property type="entry name" value="POLYAMINE TRANSPORTER 2-RELATED"/>
    <property type="match status" value="1"/>
</dbReference>
<dbReference type="KEGG" id="ebla:JGUZn3_02430"/>
<gene>
    <name evidence="10" type="primary">bcr_2</name>
    <name evidence="10" type="ORF">JGUZn3_02430</name>
</gene>
<evidence type="ECO:0000256" key="5">
    <source>
        <dbReference type="ARBA" id="ARBA00022692"/>
    </source>
</evidence>
<dbReference type="EMBL" id="CP060244">
    <property type="protein sequence ID" value="QNT77501.1"/>
    <property type="molecule type" value="Genomic_DNA"/>
</dbReference>
<feature type="domain" description="Major facilitator superfamily (MFS) profile" evidence="9">
    <location>
        <begin position="1"/>
        <end position="406"/>
    </location>
</feature>
<feature type="transmembrane region" description="Helical" evidence="8">
    <location>
        <begin position="78"/>
        <end position="102"/>
    </location>
</feature>
<evidence type="ECO:0000256" key="3">
    <source>
        <dbReference type="ARBA" id="ARBA00022448"/>
    </source>
</evidence>
<dbReference type="NCBIfam" id="TIGR00710">
    <property type="entry name" value="efflux_Bcr_CflA"/>
    <property type="match status" value="1"/>
</dbReference>
<keyword evidence="4" id="KW-1003">Cell membrane</keyword>
<feature type="transmembrane region" description="Helical" evidence="8">
    <location>
        <begin position="375"/>
        <end position="395"/>
    </location>
</feature>
<sequence length="406" mass="43907">MSGSSPASEHSLPRWTIVLLGLISAIGPLSTDTYLPAFPQVTQDLHGQAELTLAAWFLGLAVGQISQGPVSDRWGRKLPLIGGISLYIVASVGCALVSNFWVFCLFRFFAAIGGSAGMVIPRAMVRDIATGRKGAYIMAQLALVSGIIPIVAPTLGSFILLFAHWRGIFWFSVLYGLIGITFIVLNLQDTLPANKRLQLGFKETFWRYTDIIQEPVFLSNTLIASFSSFVVFAYLGGTPAVYEHILHFSVLQFGLLFGANASCFILGTQINGQLVKFFSLGTLTNYGMQAAFMAGFFLLFLPLTSWGGEAHPYAFTLPLMALLGSLGFISPNTMVMAFSNHARHAGSASALLGTLQFSIGAVSGILIGILPENSIFPTVSVIMIGIVAMSLCNLWRQRVMRHGNYD</sequence>
<dbReference type="InterPro" id="IPR036259">
    <property type="entry name" value="MFS_trans_sf"/>
</dbReference>
<dbReference type="RefSeq" id="WP_203413972.1">
    <property type="nucleotide sequence ID" value="NZ_CP060244.1"/>
</dbReference>
<evidence type="ECO:0000256" key="7">
    <source>
        <dbReference type="ARBA" id="ARBA00023136"/>
    </source>
</evidence>
<dbReference type="Pfam" id="PF07690">
    <property type="entry name" value="MFS_1"/>
    <property type="match status" value="1"/>
</dbReference>
<comment type="subcellular location">
    <subcellularLocation>
        <location evidence="8">Cell inner membrane</location>
        <topology evidence="8">Multi-pass membrane protein</topology>
    </subcellularLocation>
    <subcellularLocation>
        <location evidence="1">Cell membrane</location>
        <topology evidence="1">Multi-pass membrane protein</topology>
    </subcellularLocation>
</comment>
<dbReference type="InterPro" id="IPR020846">
    <property type="entry name" value="MFS_dom"/>
</dbReference>
<dbReference type="InterPro" id="IPR004812">
    <property type="entry name" value="Efflux_drug-R_Bcr/CmlA"/>
</dbReference>
<comment type="similarity">
    <text evidence="2 8">Belongs to the major facilitator superfamily. Bcr/CmlA family.</text>
</comment>
<feature type="transmembrane region" description="Helical" evidence="8">
    <location>
        <begin position="278"/>
        <end position="301"/>
    </location>
</feature>
<keyword evidence="5 8" id="KW-0812">Transmembrane</keyword>
<dbReference type="GO" id="GO:0042910">
    <property type="term" value="F:xenobiotic transmembrane transporter activity"/>
    <property type="evidence" value="ECO:0007669"/>
    <property type="project" value="InterPro"/>
</dbReference>
<dbReference type="InterPro" id="IPR011701">
    <property type="entry name" value="MFS"/>
</dbReference>
<feature type="transmembrane region" description="Helical" evidence="8">
    <location>
        <begin position="313"/>
        <end position="338"/>
    </location>
</feature>
<dbReference type="GO" id="GO:1990961">
    <property type="term" value="P:xenobiotic detoxification by transmembrane export across the plasma membrane"/>
    <property type="evidence" value="ECO:0007669"/>
    <property type="project" value="InterPro"/>
</dbReference>
<dbReference type="CDD" id="cd17320">
    <property type="entry name" value="MFS_MdfA_MDR_like"/>
    <property type="match status" value="1"/>
</dbReference>
<feature type="transmembrane region" description="Helical" evidence="8">
    <location>
        <begin position="350"/>
        <end position="369"/>
    </location>
</feature>
<feature type="transmembrane region" description="Helical" evidence="8">
    <location>
        <begin position="49"/>
        <end position="66"/>
    </location>
</feature>
<evidence type="ECO:0000256" key="8">
    <source>
        <dbReference type="RuleBase" id="RU365088"/>
    </source>
</evidence>
<keyword evidence="11" id="KW-1185">Reference proteome</keyword>
<evidence type="ECO:0000256" key="6">
    <source>
        <dbReference type="ARBA" id="ARBA00022989"/>
    </source>
</evidence>
<keyword evidence="6 8" id="KW-1133">Transmembrane helix</keyword>
<feature type="transmembrane region" description="Helical" evidence="8">
    <location>
        <begin position="137"/>
        <end position="162"/>
    </location>
</feature>
<proteinExistence type="inferred from homology"/>
<dbReference type="GO" id="GO:0005886">
    <property type="term" value="C:plasma membrane"/>
    <property type="evidence" value="ECO:0007669"/>
    <property type="project" value="UniProtKB-SubCell"/>
</dbReference>
<dbReference type="Gene3D" id="1.20.1720.10">
    <property type="entry name" value="Multidrug resistance protein D"/>
    <property type="match status" value="1"/>
</dbReference>
<dbReference type="PANTHER" id="PTHR23502">
    <property type="entry name" value="MAJOR FACILITATOR SUPERFAMILY"/>
    <property type="match status" value="1"/>
</dbReference>
<reference evidence="10 11" key="1">
    <citation type="submission" date="2020-08" db="EMBL/GenBank/DDBJ databases">
        <title>Complete genome sequence of Entomobacter blattae G55GP.</title>
        <authorList>
            <person name="Poehlein A."/>
            <person name="Guzman J."/>
            <person name="Daniel R."/>
            <person name="Vilcinskas A."/>
        </authorList>
    </citation>
    <scope>NUCLEOTIDE SEQUENCE [LARGE SCALE GENOMIC DNA]</scope>
    <source>
        <strain evidence="10 11">G55GP</strain>
    </source>
</reference>
<dbReference type="PROSITE" id="PS50850">
    <property type="entry name" value="MFS"/>
    <property type="match status" value="1"/>
</dbReference>
<accession>A0A7H1NNZ1</accession>